<dbReference type="SUPFAM" id="SSF82171">
    <property type="entry name" value="DPP6 N-terminal domain-like"/>
    <property type="match status" value="1"/>
</dbReference>
<comment type="similarity">
    <text evidence="1">Belongs to the TolB family.</text>
</comment>
<dbReference type="InterPro" id="IPR011659">
    <property type="entry name" value="WD40"/>
</dbReference>
<gene>
    <name evidence="2" type="ORF">N4J17_02900</name>
</gene>
<dbReference type="EMBL" id="CP104311">
    <property type="protein sequence ID" value="WWF02582.1"/>
    <property type="molecule type" value="Genomic_DNA"/>
</dbReference>
<dbReference type="Pfam" id="PF07676">
    <property type="entry name" value="PD40"/>
    <property type="match status" value="2"/>
</dbReference>
<dbReference type="Proteomes" id="UP001359308">
    <property type="component" value="Chromosome"/>
</dbReference>
<reference evidence="2 3" key="1">
    <citation type="submission" date="2022-09" db="EMBL/GenBank/DDBJ databases">
        <authorList>
            <person name="Giprobiosintez L."/>
        </authorList>
    </citation>
    <scope>NUCLEOTIDE SEQUENCE [LARGE SCALE GENOMIC DNA]</scope>
    <source>
        <strain evidence="3">VKPM-B-12549 (GBS-15)</strain>
    </source>
</reference>
<evidence type="ECO:0000313" key="2">
    <source>
        <dbReference type="EMBL" id="WWF02582.1"/>
    </source>
</evidence>
<evidence type="ECO:0000256" key="1">
    <source>
        <dbReference type="ARBA" id="ARBA00009820"/>
    </source>
</evidence>
<dbReference type="Gene3D" id="2.120.10.30">
    <property type="entry name" value="TolB, C-terminal domain"/>
    <property type="match status" value="2"/>
</dbReference>
<dbReference type="PANTHER" id="PTHR36842">
    <property type="entry name" value="PROTEIN TOLB HOMOLOG"/>
    <property type="match status" value="1"/>
</dbReference>
<proteinExistence type="inferred from homology"/>
<organism evidence="2 3">
    <name type="scientific">Methylococcus capsulatus</name>
    <dbReference type="NCBI Taxonomy" id="414"/>
    <lineage>
        <taxon>Bacteria</taxon>
        <taxon>Pseudomonadati</taxon>
        <taxon>Pseudomonadota</taxon>
        <taxon>Gammaproteobacteria</taxon>
        <taxon>Methylococcales</taxon>
        <taxon>Methylococcaceae</taxon>
        <taxon>Methylococcus</taxon>
    </lineage>
</organism>
<sequence length="420" mass="43287">MLVALLSGGVAEAAVPTLKAVSPPVRTSGLPSVSADASRVAYITNVVRKRGEQQRDQIFRWEDDAAHRRLISRNGEGQQATGNSLFPAISGDGSVVVFASDAADIDPACAVPGVTNIFRQDALERETRPLCLSVPATAAGADGDSLYPAVSGDGRVVSWASSASNLVNGDSNGLPDVFLRGAGGVIQLVSIASSGEQGDGISSLSSLNGDGSRIVFMSEATNLVADDSNGVSDIFLRDLVSGETTRISKSSTGEQGNAPSYGPVFSAGGRYVGFVSSASNLVAGDSNGKRDIFLRDLETGISERVSVATDGGQADGDSDYASVTADGRCVAFQSKATNLVPDDGNGDEDVFVHDRQTRKTLRVSVSGKGKEARGAGFFPVISADGSAVVFTSDAPGLTPNADGKGDPDVYVRRLASGWCR</sequence>
<dbReference type="InterPro" id="IPR011042">
    <property type="entry name" value="6-blade_b-propeller_TolB-like"/>
</dbReference>
<name>A0ABZ2F8N4_METCP</name>
<evidence type="ECO:0000313" key="3">
    <source>
        <dbReference type="Proteomes" id="UP001359308"/>
    </source>
</evidence>
<accession>A0ABZ2F8N4</accession>
<protein>
    <submittedName>
        <fullName evidence="2">PD40 domain-containing protein</fullName>
    </submittedName>
</protein>
<keyword evidence="3" id="KW-1185">Reference proteome</keyword>
<dbReference type="RefSeq" id="WP_198324067.1">
    <property type="nucleotide sequence ID" value="NZ_CP104311.1"/>
</dbReference>